<proteinExistence type="predicted"/>
<evidence type="ECO:0000313" key="1">
    <source>
        <dbReference type="EMBL" id="SQH76448.1"/>
    </source>
</evidence>
<dbReference type="AlphaFoldDB" id="A0A330M318"/>
<gene>
    <name evidence="1" type="ORF">SHEWBE_2485</name>
</gene>
<reference evidence="2" key="1">
    <citation type="submission" date="2018-06" db="EMBL/GenBank/DDBJ databases">
        <authorList>
            <person name="Cea G.-C."/>
            <person name="William W."/>
        </authorList>
    </citation>
    <scope>NUCLEOTIDE SEQUENCE [LARGE SCALE GENOMIC DNA]</scope>
    <source>
        <strain evidence="2">DB21MT-2</strain>
    </source>
</reference>
<name>A0A330M318_9GAMM</name>
<dbReference type="Proteomes" id="UP000250123">
    <property type="component" value="Chromosome SHEWBE"/>
</dbReference>
<protein>
    <submittedName>
        <fullName evidence="1">Uncharacterized protein</fullName>
    </submittedName>
</protein>
<organism evidence="1 2">
    <name type="scientific">Shewanella benthica</name>
    <dbReference type="NCBI Taxonomy" id="43661"/>
    <lineage>
        <taxon>Bacteria</taxon>
        <taxon>Pseudomonadati</taxon>
        <taxon>Pseudomonadota</taxon>
        <taxon>Gammaproteobacteria</taxon>
        <taxon>Alteromonadales</taxon>
        <taxon>Shewanellaceae</taxon>
        <taxon>Shewanella</taxon>
    </lineage>
</organism>
<sequence length="57" mass="6482">MGQMPKNDLLCTLYFENVLRDAASTFLFGKLATAYTLDCLKEGFLFAGIIEKIRIFE</sequence>
<accession>A0A330M318</accession>
<dbReference type="KEGG" id="sbk:SHEWBE_2485"/>
<dbReference type="EMBL" id="LS483452">
    <property type="protein sequence ID" value="SQH76448.1"/>
    <property type="molecule type" value="Genomic_DNA"/>
</dbReference>
<evidence type="ECO:0000313" key="2">
    <source>
        <dbReference type="Proteomes" id="UP000250123"/>
    </source>
</evidence>